<organism evidence="3 4">
    <name type="scientific">Methylomarinum roseum</name>
    <dbReference type="NCBI Taxonomy" id="3067653"/>
    <lineage>
        <taxon>Bacteria</taxon>
        <taxon>Pseudomonadati</taxon>
        <taxon>Pseudomonadota</taxon>
        <taxon>Gammaproteobacteria</taxon>
        <taxon>Methylococcales</taxon>
        <taxon>Methylococcaceae</taxon>
        <taxon>Methylomarinum</taxon>
    </lineage>
</organism>
<dbReference type="Pfam" id="PF22818">
    <property type="entry name" value="ApeI-like"/>
    <property type="match status" value="1"/>
</dbReference>
<dbReference type="AlphaFoldDB" id="A0AAU7NX62"/>
<protein>
    <submittedName>
        <fullName evidence="3">AMP-binding protein</fullName>
    </submittedName>
</protein>
<dbReference type="EMBL" id="CP157743">
    <property type="protein sequence ID" value="XBS21543.1"/>
    <property type="molecule type" value="Genomic_DNA"/>
</dbReference>
<accession>A0AAU7NX62</accession>
<feature type="domain" description="ApeI dehydratase-like" evidence="2">
    <location>
        <begin position="465"/>
        <end position="563"/>
    </location>
</feature>
<dbReference type="InterPro" id="IPR042099">
    <property type="entry name" value="ANL_N_sf"/>
</dbReference>
<evidence type="ECO:0000313" key="3">
    <source>
        <dbReference type="EMBL" id="XBS21543.1"/>
    </source>
</evidence>
<sequence>MCAELTSLPRCALAEDGAPIIAVHRGQPIDRRQFSAEVGVLATALKQQPQKHYALYCDAAYPFAVRLFALLHAGKQVWIPGNNRPASADKLIERGCRLLGDWPGQESDVECVDEGRALAPLRSNATTPLDLQHAQLTLFTSGSSGEAKAIAKSLAQLQSEVEGLERQWGDSLGRAAAVATVSHQHIYGLLFRLLWPLAAGRIFHSEMFLSPEPMLRAVASTPAYWVASPAQLKRLDELSDWGQIAELSAIYSSGGPLPAESAKLIEHHSGQQVTEIYGSSETGGIGWRRIAEGASWTPFTGIRLTPEKDGCCRLASPYLPEPGHCRLDDRIDVHEDGRFTLLGRLDRIVKVEEKRLSLDELERALADSDWVVQAHCLLLSNHRDRIGVVVVLSASGQDRLQQGRNTMIRQLRKELMQTFETVVLPRKWLFIDALPLTPQGKIDNALLMPLLQQEHSKFPQLLHCRRQDNIVTLSLRIQPELAYFDGHFPEQPILPGVAQLAFCEHYGKLFFAIEQPFLTMEVIKFKKIIQPSALITMTLEWRADKGKLYFELGSEAGSHSSGRMVYGERA</sequence>
<name>A0AAU7NX62_9GAMM</name>
<dbReference type="PANTHER" id="PTHR45398">
    <property type="match status" value="1"/>
</dbReference>
<evidence type="ECO:0000259" key="2">
    <source>
        <dbReference type="Pfam" id="PF22818"/>
    </source>
</evidence>
<dbReference type="InterPro" id="IPR000873">
    <property type="entry name" value="AMP-dep_synth/lig_dom"/>
</dbReference>
<keyword evidence="4" id="KW-1185">Reference proteome</keyword>
<dbReference type="Gene3D" id="3.30.300.30">
    <property type="match status" value="1"/>
</dbReference>
<dbReference type="Gene3D" id="3.10.129.10">
    <property type="entry name" value="Hotdog Thioesterase"/>
    <property type="match status" value="1"/>
</dbReference>
<reference evidence="3 4" key="1">
    <citation type="journal article" date="2024" name="Microbiology">
        <title>Methylomarinum rosea sp. nov., a novel halophilic methanotrophic bacterium from the hypersaline Lake Elton.</title>
        <authorList>
            <person name="Suleimanov R.Z."/>
            <person name="Oshkin I.Y."/>
            <person name="Danilova O.V."/>
            <person name="Suzina N.E."/>
            <person name="Dedysh S.N."/>
        </authorList>
    </citation>
    <scope>NUCLEOTIDE SEQUENCE [LARGE SCALE GENOMIC DNA]</scope>
    <source>
        <strain evidence="3 4">Ch1-1</strain>
    </source>
</reference>
<dbReference type="KEGG" id="mech:Q9L42_005295"/>
<dbReference type="PANTHER" id="PTHR45398:SF1">
    <property type="entry name" value="ENZYME, PUTATIVE (JCVI)-RELATED"/>
    <property type="match status" value="1"/>
</dbReference>
<dbReference type="RefSeq" id="WP_349432186.1">
    <property type="nucleotide sequence ID" value="NZ_CP157743.1"/>
</dbReference>
<dbReference type="Pfam" id="PF00501">
    <property type="entry name" value="AMP-binding"/>
    <property type="match status" value="1"/>
</dbReference>
<evidence type="ECO:0000313" key="4">
    <source>
        <dbReference type="Proteomes" id="UP001225378"/>
    </source>
</evidence>
<dbReference type="InterPro" id="IPR054545">
    <property type="entry name" value="ApeI-like"/>
</dbReference>
<dbReference type="Proteomes" id="UP001225378">
    <property type="component" value="Chromosome"/>
</dbReference>
<dbReference type="SUPFAM" id="SSF54637">
    <property type="entry name" value="Thioesterase/thiol ester dehydrase-isomerase"/>
    <property type="match status" value="1"/>
</dbReference>
<dbReference type="SUPFAM" id="SSF56801">
    <property type="entry name" value="Acetyl-CoA synthetase-like"/>
    <property type="match status" value="1"/>
</dbReference>
<evidence type="ECO:0000259" key="1">
    <source>
        <dbReference type="Pfam" id="PF00501"/>
    </source>
</evidence>
<dbReference type="InterPro" id="IPR045851">
    <property type="entry name" value="AMP-bd_C_sf"/>
</dbReference>
<dbReference type="InterPro" id="IPR029069">
    <property type="entry name" value="HotDog_dom_sf"/>
</dbReference>
<gene>
    <name evidence="3" type="ORF">Q9L42_005295</name>
</gene>
<dbReference type="Gene3D" id="3.40.50.12780">
    <property type="entry name" value="N-terminal domain of ligase-like"/>
    <property type="match status" value="1"/>
</dbReference>
<proteinExistence type="predicted"/>
<feature type="domain" description="AMP-dependent synthetase/ligase" evidence="1">
    <location>
        <begin position="125"/>
        <end position="288"/>
    </location>
</feature>